<evidence type="ECO:0000313" key="6">
    <source>
        <dbReference type="EMBL" id="VEH71635.1"/>
    </source>
</evidence>
<dbReference type="Pfam" id="PF01041">
    <property type="entry name" value="DegT_DnrJ_EryC1"/>
    <property type="match status" value="1"/>
</dbReference>
<dbReference type="InterPro" id="IPR015421">
    <property type="entry name" value="PyrdxlP-dep_Trfase_major"/>
</dbReference>
<dbReference type="Gene3D" id="3.90.1150.10">
    <property type="entry name" value="Aspartate Aminotransferase, domain 1"/>
    <property type="match status" value="1"/>
</dbReference>
<dbReference type="OMA" id="RRGVMNI"/>
<dbReference type="PANTHER" id="PTHR30244:SF34">
    <property type="entry name" value="DTDP-4-AMINO-4,6-DIDEOXYGALACTOSE TRANSAMINASE"/>
    <property type="match status" value="1"/>
</dbReference>
<keyword evidence="7" id="KW-1185">Reference proteome</keyword>
<reference evidence="5" key="2">
    <citation type="submission" date="2021-03" db="EMBL/GenBank/DDBJ databases">
        <title>Human Oral Microbial Genomes.</title>
        <authorList>
            <person name="Johnston C.D."/>
            <person name="Chen T."/>
            <person name="Dewhirst F.E."/>
        </authorList>
    </citation>
    <scope>NUCLEOTIDE SEQUENCE</scope>
    <source>
        <strain evidence="5">F0714</strain>
    </source>
</reference>
<dbReference type="SUPFAM" id="SSF53383">
    <property type="entry name" value="PLP-dependent transferases"/>
    <property type="match status" value="1"/>
</dbReference>
<dbReference type="Proteomes" id="UP000273044">
    <property type="component" value="Chromosome"/>
</dbReference>
<accession>A0A3N4CYF9</accession>
<dbReference type="InterPro" id="IPR000653">
    <property type="entry name" value="DegT/StrS_aminotransferase"/>
</dbReference>
<dbReference type="GeneID" id="64408362"/>
<keyword evidence="6" id="KW-0032">Aminotransferase</keyword>
<dbReference type="EMBL" id="LR134406">
    <property type="protein sequence ID" value="VEH71635.1"/>
    <property type="molecule type" value="Genomic_DNA"/>
</dbReference>
<dbReference type="EMBL" id="CP072385">
    <property type="protein sequence ID" value="QUC11261.1"/>
    <property type="molecule type" value="Genomic_DNA"/>
</dbReference>
<name>A0A3N4CYF9_9ACTN</name>
<sequence length="382" mass="41605">MAFLPFARPDITEAEIEAVVETMRSGWLTTGPNAAAFEKEFVEFLGADAHGVAINSATAGLHLAFEAIGVRPGTEVLVPTWTFTSTAEAVRYLGGDPVLVDVDPGTLCIDLEDAERKVTDRTIAIAPVHFSGLAVPDGALTGFAERHGLKVVEDAAHSFPTLNEGKLVGTHGHEATVYSFYATKTMTTGEGGMVVTPDADLAARMRTMRLHGINRDVFDRYSSTKPSWHYDVVAPGYKYNLTDTAAAMGRVQLTRASEMADRRAAIASRFDASFADLPVTLPAHAPEDSSHAWHLYVMRLNPDAPVSRDRFIELMAEHEVGTSVHFIPLHLQPYWRDTYHHAPEDFPVATAEFARAVSLPIFSAMTGDDVTQVVDAVRSILE</sequence>
<keyword evidence="3 4" id="KW-0663">Pyridoxal phosphate</keyword>
<dbReference type="EC" id="2.6.1.87" evidence="6"/>
<evidence type="ECO:0000313" key="5">
    <source>
        <dbReference type="EMBL" id="QUC11261.1"/>
    </source>
</evidence>
<dbReference type="PANTHER" id="PTHR30244">
    <property type="entry name" value="TRANSAMINASE"/>
    <property type="match status" value="1"/>
</dbReference>
<dbReference type="GO" id="GO:0000271">
    <property type="term" value="P:polysaccharide biosynthetic process"/>
    <property type="evidence" value="ECO:0007669"/>
    <property type="project" value="TreeGrafter"/>
</dbReference>
<evidence type="ECO:0000256" key="1">
    <source>
        <dbReference type="ARBA" id="ARBA00001933"/>
    </source>
</evidence>
<dbReference type="InterPro" id="IPR015424">
    <property type="entry name" value="PyrdxlP-dep_Trfase"/>
</dbReference>
<gene>
    <name evidence="6" type="primary">arnB_2</name>
    <name evidence="5" type="ORF">J5A53_00700</name>
    <name evidence="6" type="ORF">NCTC12967_02961</name>
</gene>
<feature type="active site" description="Proton acceptor" evidence="2">
    <location>
        <position position="184"/>
    </location>
</feature>
<protein>
    <submittedName>
        <fullName evidence="5">DegT/DnrJ/EryC1/StrS family aminotransferase</fullName>
    </submittedName>
    <submittedName>
        <fullName evidence="6">UDP-4-amino-4-deoxy-L-arabinose--oxoglutarate aminotransferase</fullName>
        <ecNumber evidence="6">2.6.1.87</ecNumber>
    </submittedName>
</protein>
<dbReference type="GO" id="GO:0030170">
    <property type="term" value="F:pyridoxal phosphate binding"/>
    <property type="evidence" value="ECO:0007669"/>
    <property type="project" value="TreeGrafter"/>
</dbReference>
<dbReference type="CDD" id="cd00616">
    <property type="entry name" value="AHBA_syn"/>
    <property type="match status" value="1"/>
</dbReference>
<dbReference type="OrthoDB" id="9804264at2"/>
<organism evidence="6 7">
    <name type="scientific">Arachnia propionica</name>
    <dbReference type="NCBI Taxonomy" id="1750"/>
    <lineage>
        <taxon>Bacteria</taxon>
        <taxon>Bacillati</taxon>
        <taxon>Actinomycetota</taxon>
        <taxon>Actinomycetes</taxon>
        <taxon>Propionibacteriales</taxon>
        <taxon>Propionibacteriaceae</taxon>
        <taxon>Arachnia</taxon>
    </lineage>
</organism>
<comment type="cofactor">
    <cofactor evidence="1">
        <name>pyridoxal 5'-phosphate</name>
        <dbReference type="ChEBI" id="CHEBI:597326"/>
    </cofactor>
</comment>
<feature type="modified residue" description="N6-(pyridoxal phosphate)lysine" evidence="3">
    <location>
        <position position="184"/>
    </location>
</feature>
<evidence type="ECO:0000256" key="2">
    <source>
        <dbReference type="PIRSR" id="PIRSR000390-1"/>
    </source>
</evidence>
<keyword evidence="6" id="KW-0808">Transferase</keyword>
<reference evidence="6 7" key="1">
    <citation type="submission" date="2018-12" db="EMBL/GenBank/DDBJ databases">
        <authorList>
            <consortium name="Pathogen Informatics"/>
        </authorList>
    </citation>
    <scope>NUCLEOTIDE SEQUENCE [LARGE SCALE GENOMIC DNA]</scope>
    <source>
        <strain evidence="6 7">NCTC12967</strain>
    </source>
</reference>
<dbReference type="Proteomes" id="UP000677180">
    <property type="component" value="Chromosome"/>
</dbReference>
<evidence type="ECO:0000313" key="7">
    <source>
        <dbReference type="Proteomes" id="UP000273044"/>
    </source>
</evidence>
<dbReference type="PIRSF" id="PIRSF000390">
    <property type="entry name" value="PLP_StrS"/>
    <property type="match status" value="1"/>
</dbReference>
<dbReference type="InterPro" id="IPR015422">
    <property type="entry name" value="PyrdxlP-dep_Trfase_small"/>
</dbReference>
<dbReference type="Gene3D" id="3.40.640.10">
    <property type="entry name" value="Type I PLP-dependent aspartate aminotransferase-like (Major domain)"/>
    <property type="match status" value="1"/>
</dbReference>
<dbReference type="AlphaFoldDB" id="A0A3N4CYF9"/>
<proteinExistence type="inferred from homology"/>
<comment type="similarity">
    <text evidence="4">Belongs to the DegT/DnrJ/EryC1 family.</text>
</comment>
<evidence type="ECO:0000256" key="3">
    <source>
        <dbReference type="PIRSR" id="PIRSR000390-2"/>
    </source>
</evidence>
<evidence type="ECO:0000256" key="4">
    <source>
        <dbReference type="RuleBase" id="RU004508"/>
    </source>
</evidence>
<dbReference type="GO" id="GO:0099620">
    <property type="term" value="F:UDP-4-amino-4-deoxy-L-arabinose aminotransferase"/>
    <property type="evidence" value="ECO:0007669"/>
    <property type="project" value="UniProtKB-EC"/>
</dbReference>
<dbReference type="RefSeq" id="WP_014847971.1">
    <property type="nucleotide sequence ID" value="NZ_CAJZDL010000026.1"/>
</dbReference>